<dbReference type="SUPFAM" id="SSF58113">
    <property type="entry name" value="Apolipoprotein A-I"/>
    <property type="match status" value="1"/>
</dbReference>
<dbReference type="Gene3D" id="1.20.1270.70">
    <property type="entry name" value="Designed single chain three-helix bundle"/>
    <property type="match status" value="1"/>
</dbReference>
<evidence type="ECO:0000313" key="2">
    <source>
        <dbReference type="EMBL" id="MEQ3550673.1"/>
    </source>
</evidence>
<accession>A0ABV1K860</accession>
<reference evidence="2 3" key="1">
    <citation type="submission" date="2024-03" db="EMBL/GenBank/DDBJ databases">
        <title>Draft genome sequence of Pseudonocardia nematodicida JCM 31783.</title>
        <authorList>
            <person name="Butdee W."/>
            <person name="Duangmal K."/>
        </authorList>
    </citation>
    <scope>NUCLEOTIDE SEQUENCE [LARGE SCALE GENOMIC DNA]</scope>
    <source>
        <strain evidence="2 3">JCM 31783</strain>
    </source>
</reference>
<name>A0ABV1K860_9PSEU</name>
<evidence type="ECO:0000256" key="1">
    <source>
        <dbReference type="SAM" id="MobiDB-lite"/>
    </source>
</evidence>
<evidence type="ECO:0008006" key="4">
    <source>
        <dbReference type="Google" id="ProtNLM"/>
    </source>
</evidence>
<protein>
    <recommendedName>
        <fullName evidence="4">PA containing protein</fullName>
    </recommendedName>
</protein>
<dbReference type="SUPFAM" id="SSF57997">
    <property type="entry name" value="Tropomyosin"/>
    <property type="match status" value="1"/>
</dbReference>
<dbReference type="EMBL" id="JBEDNQ010000003">
    <property type="protein sequence ID" value="MEQ3550673.1"/>
    <property type="molecule type" value="Genomic_DNA"/>
</dbReference>
<dbReference type="RefSeq" id="WP_349297732.1">
    <property type="nucleotide sequence ID" value="NZ_JBEDNQ010000003.1"/>
</dbReference>
<evidence type="ECO:0000313" key="3">
    <source>
        <dbReference type="Proteomes" id="UP001494902"/>
    </source>
</evidence>
<comment type="caution">
    <text evidence="2">The sequence shown here is derived from an EMBL/GenBank/DDBJ whole genome shotgun (WGS) entry which is preliminary data.</text>
</comment>
<dbReference type="Proteomes" id="UP001494902">
    <property type="component" value="Unassembled WGS sequence"/>
</dbReference>
<dbReference type="Gene3D" id="1.20.120.20">
    <property type="entry name" value="Apolipoprotein"/>
    <property type="match status" value="1"/>
</dbReference>
<organism evidence="2 3">
    <name type="scientific">Pseudonocardia nematodicida</name>
    <dbReference type="NCBI Taxonomy" id="1206997"/>
    <lineage>
        <taxon>Bacteria</taxon>
        <taxon>Bacillati</taxon>
        <taxon>Actinomycetota</taxon>
        <taxon>Actinomycetes</taxon>
        <taxon>Pseudonocardiales</taxon>
        <taxon>Pseudonocardiaceae</taxon>
        <taxon>Pseudonocardia</taxon>
    </lineage>
</organism>
<sequence>MSDTSNLSFDRMRGMLMRAAEIRDSEQQQIFDSLDEIHARLAALDAIGTVRKKLTELPDRTELNVLAERLDETVTKLDNQEVILGAVTRLIESLPDKLAKPIAQLDGRLDGMGGRLEGVSGRMDGLDDRLGGLHKRLDDLDNRLDRHEMRLDAMPNAVASPIKERIEGVERGVREQLDAAVHSFEETGEGLRNLLGDTSVGLHRRLEELAQRPAVDPGPGFEALTERLEALSARLDAIESGVDGKLGDLDGSVTERFGNLGGSITDRIGELDGAVQGRIGELSSDVQERLGGVDERLDKLSTDVDGRLDKLTTDVDGRFVALTESVDGRLDKLTSDVDGGFEKLSGDVDGRFERLSGDVDGRLDKLSSDVDGRFDKLTSDVDGRLDKISGDVDGRLSGLDSTLKDRPDTGSVTELVTKANADSERRNASQLDEAMATFAELILGRSQYGQQQQAPPPPPRPAQRRRSKVAVKSQNGASAADLVSDDPDD</sequence>
<keyword evidence="3" id="KW-1185">Reference proteome</keyword>
<proteinExistence type="predicted"/>
<gene>
    <name evidence="2" type="ORF">WIS52_09345</name>
</gene>
<feature type="region of interest" description="Disordered" evidence="1">
    <location>
        <begin position="446"/>
        <end position="489"/>
    </location>
</feature>